<dbReference type="RefSeq" id="WP_205117894.1">
    <property type="nucleotide sequence ID" value="NZ_JAFBCM010000001.1"/>
</dbReference>
<feature type="chain" id="PRO_5045062095" evidence="4">
    <location>
        <begin position="30"/>
        <end position="403"/>
    </location>
</feature>
<dbReference type="PANTHER" id="PTHR10272">
    <property type="entry name" value="PLATELET-ACTIVATING FACTOR ACETYLHYDROLASE"/>
    <property type="match status" value="1"/>
</dbReference>
<dbReference type="GO" id="GO:0016787">
    <property type="term" value="F:hydrolase activity"/>
    <property type="evidence" value="ECO:0007669"/>
    <property type="project" value="UniProtKB-KW"/>
</dbReference>
<keyword evidence="4" id="KW-0732">Signal</keyword>
<keyword evidence="2" id="KW-0442">Lipid degradation</keyword>
<protein>
    <submittedName>
        <fullName evidence="5">Alpha/beta hydrolase family protein</fullName>
    </submittedName>
</protein>
<evidence type="ECO:0000256" key="1">
    <source>
        <dbReference type="ARBA" id="ARBA00022801"/>
    </source>
</evidence>
<dbReference type="InterPro" id="IPR029058">
    <property type="entry name" value="AB_hydrolase_fold"/>
</dbReference>
<accession>A0ABV7YE87</accession>
<comment type="caution">
    <text evidence="5">The sequence shown here is derived from an EMBL/GenBank/DDBJ whole genome shotgun (WGS) entry which is preliminary data.</text>
</comment>
<gene>
    <name evidence="5" type="ORF">ACFOUW_16050</name>
</gene>
<keyword evidence="6" id="KW-1185">Reference proteome</keyword>
<sequence>MRKPKPKLRPLAVATVVICLLSALVSAPAAGASADVRLYLPEPTGPYPTGTTRLHLVDEKRTDDLAPTPRDRELMVQLWYPAVPVGTKAPYAPTHEAAGLQEYYPVPAGGFSEAVTHSRANAPAIPGRYPVVLMYHGLCAARTDTTAINEELASRGFVVVAIGSTYEAWKVEFPGGRVASTSDPEFCGAASGDIESPKNLALLNKLQRVRVGDVSFVLDELERRPRELPRFLGRSLALDEVGIFGHSMGGATAAWATAADKRIRAGANLDGLFVGPVRKTGLKKPFLIMASEYHHTTLPDPTWADVLPKLDGWHRWLRLRQAGHYRFVDLGGSAEQWNLRATMGPDAWQANFGDIDDHRSQQIVIRYTTAFFERFLKGQREPLLDKPSAKYPEVEFRATSSAG</sequence>
<dbReference type="SUPFAM" id="SSF53474">
    <property type="entry name" value="alpha/beta-Hydrolases"/>
    <property type="match status" value="1"/>
</dbReference>
<feature type="signal peptide" evidence="4">
    <location>
        <begin position="1"/>
        <end position="29"/>
    </location>
</feature>
<dbReference type="Proteomes" id="UP001595699">
    <property type="component" value="Unassembled WGS sequence"/>
</dbReference>
<dbReference type="PANTHER" id="PTHR10272:SF0">
    <property type="entry name" value="PLATELET-ACTIVATING FACTOR ACETYLHYDROLASE"/>
    <property type="match status" value="1"/>
</dbReference>
<proteinExistence type="predicted"/>
<evidence type="ECO:0000313" key="6">
    <source>
        <dbReference type="Proteomes" id="UP001595699"/>
    </source>
</evidence>
<name>A0ABV7YE87_9ACTN</name>
<keyword evidence="3" id="KW-0443">Lipid metabolism</keyword>
<evidence type="ECO:0000256" key="4">
    <source>
        <dbReference type="SAM" id="SignalP"/>
    </source>
</evidence>
<keyword evidence="1 5" id="KW-0378">Hydrolase</keyword>
<dbReference type="EMBL" id="JBHRZH010000013">
    <property type="protein sequence ID" value="MFC3762355.1"/>
    <property type="molecule type" value="Genomic_DNA"/>
</dbReference>
<organism evidence="5 6">
    <name type="scientific">Tenggerimyces flavus</name>
    <dbReference type="NCBI Taxonomy" id="1708749"/>
    <lineage>
        <taxon>Bacteria</taxon>
        <taxon>Bacillati</taxon>
        <taxon>Actinomycetota</taxon>
        <taxon>Actinomycetes</taxon>
        <taxon>Propionibacteriales</taxon>
        <taxon>Nocardioidaceae</taxon>
        <taxon>Tenggerimyces</taxon>
    </lineage>
</organism>
<dbReference type="Pfam" id="PF03403">
    <property type="entry name" value="PAF-AH_p_II"/>
    <property type="match status" value="2"/>
</dbReference>
<evidence type="ECO:0000256" key="3">
    <source>
        <dbReference type="ARBA" id="ARBA00023098"/>
    </source>
</evidence>
<reference evidence="6" key="1">
    <citation type="journal article" date="2019" name="Int. J. Syst. Evol. Microbiol.">
        <title>The Global Catalogue of Microorganisms (GCM) 10K type strain sequencing project: providing services to taxonomists for standard genome sequencing and annotation.</title>
        <authorList>
            <consortium name="The Broad Institute Genomics Platform"/>
            <consortium name="The Broad Institute Genome Sequencing Center for Infectious Disease"/>
            <person name="Wu L."/>
            <person name="Ma J."/>
        </authorList>
    </citation>
    <scope>NUCLEOTIDE SEQUENCE [LARGE SCALE GENOMIC DNA]</scope>
    <source>
        <strain evidence="6">CGMCC 4.7241</strain>
    </source>
</reference>
<evidence type="ECO:0000313" key="5">
    <source>
        <dbReference type="EMBL" id="MFC3762355.1"/>
    </source>
</evidence>
<dbReference type="Gene3D" id="3.40.50.1820">
    <property type="entry name" value="alpha/beta hydrolase"/>
    <property type="match status" value="1"/>
</dbReference>
<evidence type="ECO:0000256" key="2">
    <source>
        <dbReference type="ARBA" id="ARBA00022963"/>
    </source>
</evidence>